<dbReference type="RefSeq" id="WP_312741095.1">
    <property type="nucleotide sequence ID" value="NZ_CP116968.1"/>
</dbReference>
<dbReference type="AlphaFoldDB" id="A0AA96GLC1"/>
<organism evidence="1 2">
    <name type="scientific">Candidatus Nitrospira neomarina</name>
    <dbReference type="NCBI Taxonomy" id="3020899"/>
    <lineage>
        <taxon>Bacteria</taxon>
        <taxon>Pseudomonadati</taxon>
        <taxon>Nitrospirota</taxon>
        <taxon>Nitrospiria</taxon>
        <taxon>Nitrospirales</taxon>
        <taxon>Nitrospiraceae</taxon>
        <taxon>Nitrospira</taxon>
    </lineage>
</organism>
<sequence>MLTATDVFEQTREMALRATSQEERALQIDYPALSTKIEQALTGRKVNLLYVNEFLPEGYEDQGRFNVMVMTSGNVLFDMVIGDSYFRYDVFSCCDLDKIQLIDGTWDNKEKRTEESFLSLRLMHGDEAHILLALNDAQRPAVLSFAEKISHGRHPEKA</sequence>
<accession>A0AA96GLC1</accession>
<dbReference type="EMBL" id="CP116968">
    <property type="protein sequence ID" value="WNM60409.1"/>
    <property type="molecule type" value="Genomic_DNA"/>
</dbReference>
<proteinExistence type="predicted"/>
<reference evidence="1 2" key="1">
    <citation type="submission" date="2023-01" db="EMBL/GenBank/DDBJ databases">
        <title>Cultivation and genomic characterization of new, ubiquitous marine nitrite-oxidizing bacteria from the Nitrospirales.</title>
        <authorList>
            <person name="Mueller A.J."/>
            <person name="Daebeler A."/>
            <person name="Herbold C.W."/>
            <person name="Kirkegaard R.H."/>
            <person name="Daims H."/>
        </authorList>
    </citation>
    <scope>NUCLEOTIDE SEQUENCE [LARGE SCALE GENOMIC DNA]</scope>
    <source>
        <strain evidence="1 2">DK</strain>
    </source>
</reference>
<dbReference type="Proteomes" id="UP001302494">
    <property type="component" value="Chromosome"/>
</dbReference>
<evidence type="ECO:0000313" key="1">
    <source>
        <dbReference type="EMBL" id="WNM60409.1"/>
    </source>
</evidence>
<evidence type="ECO:0000313" key="2">
    <source>
        <dbReference type="Proteomes" id="UP001302494"/>
    </source>
</evidence>
<protein>
    <submittedName>
        <fullName evidence="1">Uncharacterized protein</fullName>
    </submittedName>
</protein>
<keyword evidence="2" id="KW-1185">Reference proteome</keyword>
<gene>
    <name evidence="1" type="ORF">PQG83_11605</name>
</gene>
<dbReference type="KEGG" id="nneo:PQG83_11605"/>
<name>A0AA96GLC1_9BACT</name>